<dbReference type="Proteomes" id="UP000708208">
    <property type="component" value="Unassembled WGS sequence"/>
</dbReference>
<evidence type="ECO:0000313" key="4">
    <source>
        <dbReference type="Proteomes" id="UP000708208"/>
    </source>
</evidence>
<accession>A0A8J2PX17</accession>
<feature type="signal peptide" evidence="2">
    <location>
        <begin position="1"/>
        <end position="18"/>
    </location>
</feature>
<protein>
    <submittedName>
        <fullName evidence="3">Uncharacterized protein</fullName>
    </submittedName>
</protein>
<feature type="compositionally biased region" description="Polar residues" evidence="1">
    <location>
        <begin position="22"/>
        <end position="33"/>
    </location>
</feature>
<feature type="chain" id="PRO_5035239100" evidence="2">
    <location>
        <begin position="19"/>
        <end position="85"/>
    </location>
</feature>
<proteinExistence type="predicted"/>
<evidence type="ECO:0000256" key="2">
    <source>
        <dbReference type="SAM" id="SignalP"/>
    </source>
</evidence>
<comment type="caution">
    <text evidence="3">The sequence shown here is derived from an EMBL/GenBank/DDBJ whole genome shotgun (WGS) entry which is preliminary data.</text>
</comment>
<evidence type="ECO:0000256" key="1">
    <source>
        <dbReference type="SAM" id="MobiDB-lite"/>
    </source>
</evidence>
<keyword evidence="2" id="KW-0732">Signal</keyword>
<gene>
    <name evidence="3" type="ORF">AFUS01_LOCUS35171</name>
</gene>
<reference evidence="3" key="1">
    <citation type="submission" date="2021-06" db="EMBL/GenBank/DDBJ databases">
        <authorList>
            <person name="Hodson N. C."/>
            <person name="Mongue J. A."/>
            <person name="Jaron S. K."/>
        </authorList>
    </citation>
    <scope>NUCLEOTIDE SEQUENCE</scope>
</reference>
<dbReference type="EMBL" id="CAJVCH010534732">
    <property type="protein sequence ID" value="CAG7825045.1"/>
    <property type="molecule type" value="Genomic_DNA"/>
</dbReference>
<feature type="compositionally biased region" description="Basic and acidic residues" evidence="1">
    <location>
        <begin position="56"/>
        <end position="67"/>
    </location>
</feature>
<sequence length="85" mass="9043">MKAPLASVLLGTLALAIATNSTGNDTSLSSSQRVEVRQVNVPFQPSPSDEQESEEEKTAAPKLDISRGSDSASEELAVDRSERLQ</sequence>
<feature type="non-terminal residue" evidence="3">
    <location>
        <position position="85"/>
    </location>
</feature>
<evidence type="ECO:0000313" key="3">
    <source>
        <dbReference type="EMBL" id="CAG7825045.1"/>
    </source>
</evidence>
<organism evidence="3 4">
    <name type="scientific">Allacma fusca</name>
    <dbReference type="NCBI Taxonomy" id="39272"/>
    <lineage>
        <taxon>Eukaryota</taxon>
        <taxon>Metazoa</taxon>
        <taxon>Ecdysozoa</taxon>
        <taxon>Arthropoda</taxon>
        <taxon>Hexapoda</taxon>
        <taxon>Collembola</taxon>
        <taxon>Symphypleona</taxon>
        <taxon>Sminthuridae</taxon>
        <taxon>Allacma</taxon>
    </lineage>
</organism>
<feature type="region of interest" description="Disordered" evidence="1">
    <location>
        <begin position="22"/>
        <end position="85"/>
    </location>
</feature>
<dbReference type="AlphaFoldDB" id="A0A8J2PX17"/>
<name>A0A8J2PX17_9HEXA</name>
<keyword evidence="4" id="KW-1185">Reference proteome</keyword>